<dbReference type="GO" id="GO:0048255">
    <property type="term" value="P:mRNA stabilization"/>
    <property type="evidence" value="ECO:0007669"/>
    <property type="project" value="InterPro"/>
</dbReference>
<feature type="compositionally biased region" description="Polar residues" evidence="3">
    <location>
        <begin position="504"/>
        <end position="522"/>
    </location>
</feature>
<feature type="region of interest" description="Disordered" evidence="3">
    <location>
        <begin position="1"/>
        <end position="115"/>
    </location>
</feature>
<dbReference type="SMART" id="SM00715">
    <property type="entry name" value="LA"/>
    <property type="match status" value="1"/>
</dbReference>
<dbReference type="InterPro" id="IPR025724">
    <property type="entry name" value="GAG-pre-integrase_dom"/>
</dbReference>
<feature type="compositionally biased region" description="Basic and acidic residues" evidence="3">
    <location>
        <begin position="369"/>
        <end position="388"/>
    </location>
</feature>
<evidence type="ECO:0000256" key="2">
    <source>
        <dbReference type="PROSITE-ProRule" id="PRU00332"/>
    </source>
</evidence>
<feature type="region of interest" description="Disordered" evidence="3">
    <location>
        <begin position="546"/>
        <end position="601"/>
    </location>
</feature>
<reference evidence="5" key="1">
    <citation type="journal article" date="2019" name="Sci. Rep.">
        <title>Draft genome of Tanacetum cinerariifolium, the natural source of mosquito coil.</title>
        <authorList>
            <person name="Yamashiro T."/>
            <person name="Shiraishi A."/>
            <person name="Satake H."/>
            <person name="Nakayama K."/>
        </authorList>
    </citation>
    <scope>NUCLEOTIDE SEQUENCE</scope>
</reference>
<keyword evidence="1 2" id="KW-0694">RNA-binding</keyword>
<organism evidence="5">
    <name type="scientific">Tanacetum cinerariifolium</name>
    <name type="common">Dalmatian daisy</name>
    <name type="synonym">Chrysanthemum cinerariifolium</name>
    <dbReference type="NCBI Taxonomy" id="118510"/>
    <lineage>
        <taxon>Eukaryota</taxon>
        <taxon>Viridiplantae</taxon>
        <taxon>Streptophyta</taxon>
        <taxon>Embryophyta</taxon>
        <taxon>Tracheophyta</taxon>
        <taxon>Spermatophyta</taxon>
        <taxon>Magnoliopsida</taxon>
        <taxon>eudicotyledons</taxon>
        <taxon>Gunneridae</taxon>
        <taxon>Pentapetalae</taxon>
        <taxon>asterids</taxon>
        <taxon>campanulids</taxon>
        <taxon>Asterales</taxon>
        <taxon>Asteraceae</taxon>
        <taxon>Asteroideae</taxon>
        <taxon>Anthemideae</taxon>
        <taxon>Anthemidinae</taxon>
        <taxon>Tanacetum</taxon>
    </lineage>
</organism>
<gene>
    <name evidence="5" type="ORF">Tci_294643</name>
</gene>
<dbReference type="GO" id="GO:0000339">
    <property type="term" value="F:RNA cap binding"/>
    <property type="evidence" value="ECO:0007669"/>
    <property type="project" value="InterPro"/>
</dbReference>
<dbReference type="SMART" id="SM00684">
    <property type="entry name" value="DM15"/>
    <property type="match status" value="3"/>
</dbReference>
<name>A0A699H9W4_TANCI</name>
<dbReference type="Pfam" id="PF05383">
    <property type="entry name" value="La"/>
    <property type="match status" value="1"/>
</dbReference>
<dbReference type="Pfam" id="PF13976">
    <property type="entry name" value="gag_pre-integrs"/>
    <property type="match status" value="1"/>
</dbReference>
<dbReference type="PROSITE" id="PS50961">
    <property type="entry name" value="HTH_LA"/>
    <property type="match status" value="1"/>
</dbReference>
<evidence type="ECO:0000259" key="4">
    <source>
        <dbReference type="PROSITE" id="PS50961"/>
    </source>
</evidence>
<dbReference type="InterPro" id="IPR006607">
    <property type="entry name" value="DM15"/>
</dbReference>
<dbReference type="Pfam" id="PF21071">
    <property type="entry name" value="LARP1_HEAT"/>
    <property type="match status" value="1"/>
</dbReference>
<feature type="compositionally biased region" description="Low complexity" evidence="3">
    <location>
        <begin position="60"/>
        <end position="76"/>
    </location>
</feature>
<feature type="compositionally biased region" description="Low complexity" evidence="3">
    <location>
        <begin position="551"/>
        <end position="576"/>
    </location>
</feature>
<dbReference type="PANTHER" id="PTHR22792">
    <property type="entry name" value="LUPUS LA PROTEIN-RELATED"/>
    <property type="match status" value="1"/>
</dbReference>
<dbReference type="InterPro" id="IPR006630">
    <property type="entry name" value="La_HTH"/>
</dbReference>
<protein>
    <submittedName>
        <fullName evidence="5">La-related protein 1A</fullName>
    </submittedName>
</protein>
<dbReference type="InterPro" id="IPR036388">
    <property type="entry name" value="WH-like_DNA-bd_sf"/>
</dbReference>
<evidence type="ECO:0000256" key="3">
    <source>
        <dbReference type="SAM" id="MobiDB-lite"/>
    </source>
</evidence>
<feature type="region of interest" description="Disordered" evidence="3">
    <location>
        <begin position="1001"/>
        <end position="1055"/>
    </location>
</feature>
<dbReference type="SUPFAM" id="SSF46785">
    <property type="entry name" value="Winged helix' DNA-binding domain"/>
    <property type="match status" value="1"/>
</dbReference>
<feature type="compositionally biased region" description="Polar residues" evidence="3">
    <location>
        <begin position="1001"/>
        <end position="1017"/>
    </location>
</feature>
<feature type="compositionally biased region" description="Low complexity" evidence="3">
    <location>
        <begin position="1025"/>
        <end position="1038"/>
    </location>
</feature>
<accession>A0A699H9W4</accession>
<proteinExistence type="predicted"/>
<dbReference type="InterPro" id="IPR036390">
    <property type="entry name" value="WH_DNA-bd_sf"/>
</dbReference>
<comment type="caution">
    <text evidence="5">The sequence shown here is derived from an EMBL/GenBank/DDBJ whole genome shotgun (WGS) entry which is preliminary data.</text>
</comment>
<feature type="region of interest" description="Disordered" evidence="3">
    <location>
        <begin position="349"/>
        <end position="388"/>
    </location>
</feature>
<dbReference type="InterPro" id="IPR045180">
    <property type="entry name" value="La_dom_prot"/>
</dbReference>
<dbReference type="CDD" id="cd07323">
    <property type="entry name" value="LAM"/>
    <property type="match status" value="1"/>
</dbReference>
<dbReference type="EMBL" id="BKCJ010096287">
    <property type="protein sequence ID" value="GEX22668.1"/>
    <property type="molecule type" value="Genomic_DNA"/>
</dbReference>
<feature type="compositionally biased region" description="Basic and acidic residues" evidence="3">
    <location>
        <begin position="352"/>
        <end position="362"/>
    </location>
</feature>
<feature type="domain" description="HTH La-type RNA-binding" evidence="4">
    <location>
        <begin position="255"/>
        <end position="344"/>
    </location>
</feature>
<evidence type="ECO:0000313" key="5">
    <source>
        <dbReference type="EMBL" id="GEX22668.1"/>
    </source>
</evidence>
<feature type="region of interest" description="Disordered" evidence="3">
    <location>
        <begin position="486"/>
        <end position="527"/>
    </location>
</feature>
<dbReference type="Gene3D" id="1.10.10.10">
    <property type="entry name" value="Winged helix-like DNA-binding domain superfamily/Winged helix DNA-binding domain"/>
    <property type="match status" value="1"/>
</dbReference>
<evidence type="ECO:0000256" key="1">
    <source>
        <dbReference type="ARBA" id="ARBA00022884"/>
    </source>
</evidence>
<sequence>MVMGDPDNDNQHSTANANDDVDGGVAAPPKSPWKTSTTPPPDEDESASHSWPALSSLKSTNTTTAAAAAVTNTNVNQVPAEPQKPHGRGNHNSSSRQSTRQHKAAANKHNPNAPPPFHGPLPFHQPPVYGGMAPWPPHIPVHGYAYPPAVAPYPPGGNPNTYGVEIPNRRPNMQDNQKPLGSKENIDVQQQNSGPRPFTRPPFFGPPAGFIPGPAFAGPPGSIVYLPAIPPFSVRVPHPPFVVSHPPGAGIPMLPAQAQALKASLRGQIEYYFSDQNLLSDQYLISLMDDHGWVSISTIADFKRVKRMSTDIPFIVDALLSSSTLEVQGDKVRKRDGWSKWIPASVENKSSMMEERSMKQSEEGGDIQSLKKDTSGEDHSNTENKSKFSKQDIDKVCDDFGSTFMFDEELELEHKKDDISSKTRMDDEDDEMVVNDQAVERLVIVTQNNRSSRGTKGSVEETKFSNELASAINDGLYYYEQELKSKRNKGRRNNSTTEIKDVTSKSPRVSSFIPNQVAGSPNSRRKQNKGFFKQQSLKNQRLFSSNLKNNGSVSESPPSSSVGSPPSSSVGFFFGSTPPDSNHGLRSSKLGASPHGGFTVGSPPVGSMPKPFPPFQHPSHQLLEENGFRQQKYVKYHKRCLNERKKCGVGCSEEMNTLYRFWSYFLRDLFVPSMYNEFKKIALEDATAGYNYGMECLFRFYSYGLEKEFREDVYGDFEQLTLDFYNKGNLYGLEKYWAFHHYSKTKDHKKLPELDRLLKEEYRSLNDFKYSGDLSLESGDLSVESSDLNLLSSDLIHSSCDLRYETVEVPGTPTSPASTRPRTYEDLTDKEKIREECNIRATNIFLQGLPPDVYSLLNHHTNAKEIWDRVKLLIEVNTKFVNNLQPEWSKFVTDVKLAKDMHESSFDQLYAYLRKHDIHANKVRMMREKFHDPLSVVANSYITPPYYNNHQPQYNSSQYHQQLSPIAQQFYTSFLQPQPYEAPIHEKSYSALVDSHNIQTTSKPLFPSTGVNNSTHTRGSKPKGNTRNNRISRTSSSNQKNKKVKDHPRNVKTSLNKKNRVSICDASTKHVVLNVNFEFMCSTRNECLFNACHDTFFVDYLNAVNSRTCAKSGKSNKKNEWKPTGKVFTNVGHKWLPTGRTFVIDGTKFPLTIITSTTVVPPKNQGSNVYNSPSSSRVQRKSYKSSFDQFCDSDLEVAFRKHTCFVRDLEGVDLLIGSRGTNLYTLSLEDMMKSSSICLLYKAFKTKSWLWHRRLSHLNFDNINQLDKQGLVRGLPKLKYKKDHLCSACSLGKSKKHTHKPKSEDTIKEKLYLLHIDLYGPMRVESINGKKHILVIMYD</sequence>
<dbReference type="PANTHER" id="PTHR22792:SF101">
    <property type="entry name" value="LA-RELATED PROTEIN 1A"/>
    <property type="match status" value="1"/>
</dbReference>